<dbReference type="SUPFAM" id="SSF46785">
    <property type="entry name" value="Winged helix' DNA-binding domain"/>
    <property type="match status" value="1"/>
</dbReference>
<evidence type="ECO:0000259" key="5">
    <source>
        <dbReference type="PROSITE" id="PS50931"/>
    </source>
</evidence>
<dbReference type="InterPro" id="IPR050950">
    <property type="entry name" value="HTH-type_LysR_regulators"/>
</dbReference>
<evidence type="ECO:0000256" key="2">
    <source>
        <dbReference type="ARBA" id="ARBA00023015"/>
    </source>
</evidence>
<dbReference type="InterPro" id="IPR036390">
    <property type="entry name" value="WH_DNA-bd_sf"/>
</dbReference>
<comment type="caution">
    <text evidence="6">The sequence shown here is derived from an EMBL/GenBank/DDBJ whole genome shotgun (WGS) entry which is preliminary data.</text>
</comment>
<evidence type="ECO:0000313" key="6">
    <source>
        <dbReference type="EMBL" id="SAL03319.1"/>
    </source>
</evidence>
<dbReference type="SUPFAM" id="SSF53850">
    <property type="entry name" value="Periplasmic binding protein-like II"/>
    <property type="match status" value="1"/>
</dbReference>
<dbReference type="Pfam" id="PF03466">
    <property type="entry name" value="LysR_substrate"/>
    <property type="match status" value="1"/>
</dbReference>
<sequence>MKIDTLGVQAFVAIADQGSFRGAAERLHVTQTAITQRLQKLEDFLGVPLIERTTRSMNLTETGRTFLPQARRLLAELSAALVEIRETGMAQRGDVSIACVPTVGVQYLPRVLQAYSARHPHNRIRILDHASSAVAQAVLHREVEFGIKIAGEHHPELHAAPLIEDSYVLVCRRDHPLAGRRRIAWRALSDYPLILAGDVSGNRSLIDAALEGSGIELHSFYEVQRSSTALGLVAQGVGAAVVPGLAIQKDAYPSVRAIELVEPTVKRALVLVTRKTASLSPAAQALYDMLLGQAAGDRAEQPRSR</sequence>
<dbReference type="RefSeq" id="WP_087050023.1">
    <property type="nucleotide sequence ID" value="NZ_FCOB02000057.1"/>
</dbReference>
<dbReference type="PANTHER" id="PTHR30419">
    <property type="entry name" value="HTH-TYPE TRANSCRIPTIONAL REGULATOR YBHD"/>
    <property type="match status" value="1"/>
</dbReference>
<gene>
    <name evidence="6" type="ORF">AWB83_06764</name>
</gene>
<keyword evidence="7" id="KW-1185">Reference proteome</keyword>
<dbReference type="Gene3D" id="3.40.190.290">
    <property type="match status" value="1"/>
</dbReference>
<organism evidence="6 7">
    <name type="scientific">Caballeronia ptereochthonis</name>
    <dbReference type="NCBI Taxonomy" id="1777144"/>
    <lineage>
        <taxon>Bacteria</taxon>
        <taxon>Pseudomonadati</taxon>
        <taxon>Pseudomonadota</taxon>
        <taxon>Betaproteobacteria</taxon>
        <taxon>Burkholderiales</taxon>
        <taxon>Burkholderiaceae</taxon>
        <taxon>Caballeronia</taxon>
    </lineage>
</organism>
<accession>A0A158E8X1</accession>
<dbReference type="PROSITE" id="PS50931">
    <property type="entry name" value="HTH_LYSR"/>
    <property type="match status" value="1"/>
</dbReference>
<comment type="similarity">
    <text evidence="1">Belongs to the LysR transcriptional regulatory family.</text>
</comment>
<dbReference type="Proteomes" id="UP000054978">
    <property type="component" value="Unassembled WGS sequence"/>
</dbReference>
<dbReference type="EMBL" id="FCOB02000057">
    <property type="protein sequence ID" value="SAL03319.1"/>
    <property type="molecule type" value="Genomic_DNA"/>
</dbReference>
<dbReference type="GO" id="GO:0003677">
    <property type="term" value="F:DNA binding"/>
    <property type="evidence" value="ECO:0007669"/>
    <property type="project" value="UniProtKB-KW"/>
</dbReference>
<dbReference type="InterPro" id="IPR000847">
    <property type="entry name" value="LysR_HTH_N"/>
</dbReference>
<keyword evidence="4" id="KW-0804">Transcription</keyword>
<proteinExistence type="inferred from homology"/>
<dbReference type="InterPro" id="IPR005119">
    <property type="entry name" value="LysR_subst-bd"/>
</dbReference>
<evidence type="ECO:0000256" key="3">
    <source>
        <dbReference type="ARBA" id="ARBA00023125"/>
    </source>
</evidence>
<dbReference type="Gene3D" id="1.10.10.10">
    <property type="entry name" value="Winged helix-like DNA-binding domain superfamily/Winged helix DNA-binding domain"/>
    <property type="match status" value="1"/>
</dbReference>
<evidence type="ECO:0000256" key="4">
    <source>
        <dbReference type="ARBA" id="ARBA00023163"/>
    </source>
</evidence>
<keyword evidence="3" id="KW-0238">DNA-binding</keyword>
<dbReference type="Pfam" id="PF00126">
    <property type="entry name" value="HTH_1"/>
    <property type="match status" value="1"/>
</dbReference>
<dbReference type="AlphaFoldDB" id="A0A158E8X1"/>
<evidence type="ECO:0000313" key="7">
    <source>
        <dbReference type="Proteomes" id="UP000054978"/>
    </source>
</evidence>
<protein>
    <submittedName>
        <fullName evidence="6">LysR family transcriptional regulator</fullName>
    </submittedName>
</protein>
<reference evidence="6" key="1">
    <citation type="submission" date="2016-01" db="EMBL/GenBank/DDBJ databases">
        <authorList>
            <person name="Peeters C."/>
        </authorList>
    </citation>
    <scope>NUCLEOTIDE SEQUENCE [LARGE SCALE GENOMIC DNA]</scope>
    <source>
        <strain evidence="6">LMG 29326</strain>
    </source>
</reference>
<evidence type="ECO:0000256" key="1">
    <source>
        <dbReference type="ARBA" id="ARBA00009437"/>
    </source>
</evidence>
<dbReference type="GO" id="GO:0005829">
    <property type="term" value="C:cytosol"/>
    <property type="evidence" value="ECO:0007669"/>
    <property type="project" value="TreeGrafter"/>
</dbReference>
<dbReference type="PANTHER" id="PTHR30419:SF8">
    <property type="entry name" value="NITROGEN ASSIMILATION TRANSCRIPTIONAL ACTIVATOR-RELATED"/>
    <property type="match status" value="1"/>
</dbReference>
<dbReference type="FunFam" id="1.10.10.10:FF:000001">
    <property type="entry name" value="LysR family transcriptional regulator"/>
    <property type="match status" value="1"/>
</dbReference>
<dbReference type="InterPro" id="IPR036388">
    <property type="entry name" value="WH-like_DNA-bd_sf"/>
</dbReference>
<feature type="domain" description="HTH lysR-type" evidence="5">
    <location>
        <begin position="1"/>
        <end position="60"/>
    </location>
</feature>
<dbReference type="OrthoDB" id="8675247at2"/>
<dbReference type="STRING" id="1777144.AWB83_06764"/>
<keyword evidence="2" id="KW-0805">Transcription regulation</keyword>
<dbReference type="GO" id="GO:0003700">
    <property type="term" value="F:DNA-binding transcription factor activity"/>
    <property type="evidence" value="ECO:0007669"/>
    <property type="project" value="InterPro"/>
</dbReference>
<dbReference type="CDD" id="cd08440">
    <property type="entry name" value="PBP2_LTTR_like_4"/>
    <property type="match status" value="1"/>
</dbReference>
<dbReference type="PRINTS" id="PR00039">
    <property type="entry name" value="HTHLYSR"/>
</dbReference>
<name>A0A158E8X1_9BURK</name>